<feature type="compositionally biased region" description="Polar residues" evidence="1">
    <location>
        <begin position="188"/>
        <end position="200"/>
    </location>
</feature>
<feature type="compositionally biased region" description="Basic and acidic residues" evidence="1">
    <location>
        <begin position="158"/>
        <end position="173"/>
    </location>
</feature>
<dbReference type="AlphaFoldDB" id="A0AAV1E3I4"/>
<accession>A0AAV1E3I4</accession>
<dbReference type="PANTHER" id="PTHR36407:SF1">
    <property type="entry name" value="MEDIATOR-ASSOCIATED PROTEIN 2"/>
    <property type="match status" value="1"/>
</dbReference>
<keyword evidence="3" id="KW-1185">Reference proteome</keyword>
<dbReference type="InterPro" id="IPR038823">
    <property type="entry name" value="MED2_plant"/>
</dbReference>
<dbReference type="EMBL" id="OX459125">
    <property type="protein sequence ID" value="CAI9114786.1"/>
    <property type="molecule type" value="Genomic_DNA"/>
</dbReference>
<organism evidence="2 3">
    <name type="scientific">Oldenlandia corymbosa var. corymbosa</name>
    <dbReference type="NCBI Taxonomy" id="529605"/>
    <lineage>
        <taxon>Eukaryota</taxon>
        <taxon>Viridiplantae</taxon>
        <taxon>Streptophyta</taxon>
        <taxon>Embryophyta</taxon>
        <taxon>Tracheophyta</taxon>
        <taxon>Spermatophyta</taxon>
        <taxon>Magnoliopsida</taxon>
        <taxon>eudicotyledons</taxon>
        <taxon>Gunneridae</taxon>
        <taxon>Pentapetalae</taxon>
        <taxon>asterids</taxon>
        <taxon>lamiids</taxon>
        <taxon>Gentianales</taxon>
        <taxon>Rubiaceae</taxon>
        <taxon>Rubioideae</taxon>
        <taxon>Spermacoceae</taxon>
        <taxon>Hedyotis-Oldenlandia complex</taxon>
        <taxon>Oldenlandia</taxon>
    </lineage>
</organism>
<feature type="compositionally biased region" description="Polar residues" evidence="1">
    <location>
        <begin position="126"/>
        <end position="137"/>
    </location>
</feature>
<evidence type="ECO:0000256" key="1">
    <source>
        <dbReference type="SAM" id="MobiDB-lite"/>
    </source>
</evidence>
<evidence type="ECO:0000313" key="3">
    <source>
        <dbReference type="Proteomes" id="UP001161247"/>
    </source>
</evidence>
<sequence length="209" mass="23187">MTEAGDTKPKEEFLEFNRDFDVDITGDKELWLIHWPLHSTPEIDGQAISLKVNNDGLLGTVENSTGKRYELVSYKSQTPEATVFLPSSSGSKIVGKISREVSVVHYPDPNEISERTVIKRMAERSAASTLTNSANRYSTPTQGTRSRSSRPSTSSMRSSRDRAEASRRHEPVRSIDLSTQDSGKEHSAVTSTGSLEQSQEGKSKKRKKN</sequence>
<reference evidence="2" key="1">
    <citation type="submission" date="2023-03" db="EMBL/GenBank/DDBJ databases">
        <authorList>
            <person name="Julca I."/>
        </authorList>
    </citation>
    <scope>NUCLEOTIDE SEQUENCE</scope>
</reference>
<feature type="compositionally biased region" description="Low complexity" evidence="1">
    <location>
        <begin position="138"/>
        <end position="157"/>
    </location>
</feature>
<proteinExistence type="predicted"/>
<name>A0AAV1E3I4_OLDCO</name>
<protein>
    <submittedName>
        <fullName evidence="2">OLC1v1015588C1</fullName>
    </submittedName>
</protein>
<evidence type="ECO:0000313" key="2">
    <source>
        <dbReference type="EMBL" id="CAI9114786.1"/>
    </source>
</evidence>
<dbReference type="PANTHER" id="PTHR36407">
    <property type="entry name" value="MEDIATOR-ASSOCIATED PROTEIN 2"/>
    <property type="match status" value="1"/>
</dbReference>
<dbReference type="Proteomes" id="UP001161247">
    <property type="component" value="Chromosome 8"/>
</dbReference>
<feature type="region of interest" description="Disordered" evidence="1">
    <location>
        <begin position="124"/>
        <end position="209"/>
    </location>
</feature>
<gene>
    <name evidence="2" type="ORF">OLC1_LOCUS21430</name>
</gene>